<dbReference type="Proteomes" id="UP000093199">
    <property type="component" value="Unassembled WGS sequence"/>
</dbReference>
<sequence length="208" mass="23649">MTLNILKLDPGHAFGRDGRAMSADNRETKHVSVMDQYAFGDADISNYNVLYVTDFIDQEYLYTQREKIAAFLDAGNIVVSCTHIFRPWLPNVHLFTPKEIRKFSDYDVVLSEDSAIFEGVDAAELVSRKGVAGFFARGFQPVYHDVEVHVRFTDGTPVTYVDRTSTNGTMFIHAARDILSFVTGDNTSKRIAPQMLEWLKRELQKENN</sequence>
<protein>
    <recommendedName>
        <fullName evidence="3">Phosphate starvation-inducible protein PhoH</fullName>
    </recommendedName>
</protein>
<proteinExistence type="predicted"/>
<reference evidence="1 2" key="1">
    <citation type="submission" date="2016-07" db="EMBL/GenBank/DDBJ databases">
        <title>Caryophanon tenue genome sequencing.</title>
        <authorList>
            <person name="Verma A."/>
            <person name="Pal Y."/>
            <person name="Krishnamurthi S."/>
        </authorList>
    </citation>
    <scope>NUCLEOTIDE SEQUENCE [LARGE SCALE GENOMIC DNA]</scope>
    <source>
        <strain evidence="1 2">DSM 14152</strain>
    </source>
</reference>
<evidence type="ECO:0000313" key="1">
    <source>
        <dbReference type="EMBL" id="OCS85122.1"/>
    </source>
</evidence>
<name>A0A1C0YD72_9BACL</name>
<organism evidence="1 2">
    <name type="scientific">Caryophanon tenue</name>
    <dbReference type="NCBI Taxonomy" id="33978"/>
    <lineage>
        <taxon>Bacteria</taxon>
        <taxon>Bacillati</taxon>
        <taxon>Bacillota</taxon>
        <taxon>Bacilli</taxon>
        <taxon>Bacillales</taxon>
        <taxon>Caryophanaceae</taxon>
        <taxon>Caryophanon</taxon>
    </lineage>
</organism>
<keyword evidence="2" id="KW-1185">Reference proteome</keyword>
<gene>
    <name evidence="1" type="ORF">A6M13_13820</name>
</gene>
<accession>A0A1C0YD72</accession>
<dbReference type="AlphaFoldDB" id="A0A1C0YD72"/>
<evidence type="ECO:0008006" key="3">
    <source>
        <dbReference type="Google" id="ProtNLM"/>
    </source>
</evidence>
<comment type="caution">
    <text evidence="1">The sequence shown here is derived from an EMBL/GenBank/DDBJ whole genome shotgun (WGS) entry which is preliminary data.</text>
</comment>
<dbReference type="RefSeq" id="WP_066545136.1">
    <property type="nucleotide sequence ID" value="NZ_MASJ01000016.1"/>
</dbReference>
<evidence type="ECO:0000313" key="2">
    <source>
        <dbReference type="Proteomes" id="UP000093199"/>
    </source>
</evidence>
<dbReference type="OrthoDB" id="2583792at2"/>
<dbReference type="STRING" id="33978.A6M13_13820"/>
<dbReference type="EMBL" id="MASJ01000016">
    <property type="protein sequence ID" value="OCS85122.1"/>
    <property type="molecule type" value="Genomic_DNA"/>
</dbReference>